<name>A0AAP0RFA6_LIQFO</name>
<keyword evidence="4" id="KW-1185">Reference proteome</keyword>
<dbReference type="Gene3D" id="3.40.50.720">
    <property type="entry name" value="NAD(P)-binding Rossmann-like Domain"/>
    <property type="match status" value="1"/>
</dbReference>
<dbReference type="SUPFAM" id="SSF50129">
    <property type="entry name" value="GroES-like"/>
    <property type="match status" value="1"/>
</dbReference>
<sequence>MAGGGVDYSFESAGNLDVLREAFLSTHDGWGLTVVLGIHPTPRMLPLHPMELFDGRRIVGTVFGDFKGKTQLPHLAKQCMLGVVNLDEFITHKLPFENINEAIDSAAQRRQMPEMPSTPLIFA</sequence>
<evidence type="ECO:0008006" key="5">
    <source>
        <dbReference type="Google" id="ProtNLM"/>
    </source>
</evidence>
<evidence type="ECO:0000256" key="1">
    <source>
        <dbReference type="ARBA" id="ARBA00022723"/>
    </source>
</evidence>
<dbReference type="GO" id="GO:0051903">
    <property type="term" value="F:S-(hydroxymethyl)glutathione dehydrogenase [NAD(P)+] activity"/>
    <property type="evidence" value="ECO:0007669"/>
    <property type="project" value="TreeGrafter"/>
</dbReference>
<dbReference type="InterPro" id="IPR011032">
    <property type="entry name" value="GroES-like_sf"/>
</dbReference>
<dbReference type="PANTHER" id="PTHR43880:SF56">
    <property type="entry name" value="ALCOHOL DEHYDROGENASE-LIKE 4"/>
    <property type="match status" value="1"/>
</dbReference>
<reference evidence="3 4" key="1">
    <citation type="journal article" date="2024" name="Plant J.">
        <title>Genome sequences and population genomics reveal climatic adaptation and genomic divergence between two closely related sweetgum species.</title>
        <authorList>
            <person name="Xu W.Q."/>
            <person name="Ren C.Q."/>
            <person name="Zhang X.Y."/>
            <person name="Comes H.P."/>
            <person name="Liu X.H."/>
            <person name="Li Y.G."/>
            <person name="Kettle C.J."/>
            <person name="Jalonen R."/>
            <person name="Gaisberger H."/>
            <person name="Ma Y.Z."/>
            <person name="Qiu Y.X."/>
        </authorList>
    </citation>
    <scope>NUCLEOTIDE SEQUENCE [LARGE SCALE GENOMIC DNA]</scope>
    <source>
        <strain evidence="3">Hangzhou</strain>
    </source>
</reference>
<dbReference type="GO" id="GO:0005829">
    <property type="term" value="C:cytosol"/>
    <property type="evidence" value="ECO:0007669"/>
    <property type="project" value="TreeGrafter"/>
</dbReference>
<dbReference type="EMBL" id="JBBPBK010000011">
    <property type="protein sequence ID" value="KAK9275776.1"/>
    <property type="molecule type" value="Genomic_DNA"/>
</dbReference>
<dbReference type="GO" id="GO:0008270">
    <property type="term" value="F:zinc ion binding"/>
    <property type="evidence" value="ECO:0007669"/>
    <property type="project" value="TreeGrafter"/>
</dbReference>
<dbReference type="Proteomes" id="UP001415857">
    <property type="component" value="Unassembled WGS sequence"/>
</dbReference>
<dbReference type="SUPFAM" id="SSF51735">
    <property type="entry name" value="NAD(P)-binding Rossmann-fold domains"/>
    <property type="match status" value="1"/>
</dbReference>
<dbReference type="Gene3D" id="3.90.180.10">
    <property type="entry name" value="Medium-chain alcohol dehydrogenases, catalytic domain"/>
    <property type="match status" value="1"/>
</dbReference>
<evidence type="ECO:0000313" key="3">
    <source>
        <dbReference type="EMBL" id="KAK9275776.1"/>
    </source>
</evidence>
<protein>
    <recommendedName>
        <fullName evidence="5">Alcohol dehydrogenase</fullName>
    </recommendedName>
</protein>
<proteinExistence type="predicted"/>
<evidence type="ECO:0000256" key="2">
    <source>
        <dbReference type="ARBA" id="ARBA00022833"/>
    </source>
</evidence>
<dbReference type="AlphaFoldDB" id="A0AAP0RFA6"/>
<gene>
    <name evidence="3" type="ORF">L1049_023045</name>
</gene>
<dbReference type="InterPro" id="IPR036291">
    <property type="entry name" value="NAD(P)-bd_dom_sf"/>
</dbReference>
<keyword evidence="2" id="KW-0862">Zinc</keyword>
<dbReference type="PANTHER" id="PTHR43880">
    <property type="entry name" value="ALCOHOL DEHYDROGENASE"/>
    <property type="match status" value="1"/>
</dbReference>
<keyword evidence="1" id="KW-0479">Metal-binding</keyword>
<dbReference type="GO" id="GO:0046294">
    <property type="term" value="P:formaldehyde catabolic process"/>
    <property type="evidence" value="ECO:0007669"/>
    <property type="project" value="TreeGrafter"/>
</dbReference>
<evidence type="ECO:0000313" key="4">
    <source>
        <dbReference type="Proteomes" id="UP001415857"/>
    </source>
</evidence>
<organism evidence="3 4">
    <name type="scientific">Liquidambar formosana</name>
    <name type="common">Formosan gum</name>
    <dbReference type="NCBI Taxonomy" id="63359"/>
    <lineage>
        <taxon>Eukaryota</taxon>
        <taxon>Viridiplantae</taxon>
        <taxon>Streptophyta</taxon>
        <taxon>Embryophyta</taxon>
        <taxon>Tracheophyta</taxon>
        <taxon>Spermatophyta</taxon>
        <taxon>Magnoliopsida</taxon>
        <taxon>eudicotyledons</taxon>
        <taxon>Gunneridae</taxon>
        <taxon>Pentapetalae</taxon>
        <taxon>Saxifragales</taxon>
        <taxon>Altingiaceae</taxon>
        <taxon>Liquidambar</taxon>
    </lineage>
</organism>
<comment type="caution">
    <text evidence="3">The sequence shown here is derived from an EMBL/GenBank/DDBJ whole genome shotgun (WGS) entry which is preliminary data.</text>
</comment>
<accession>A0AAP0RFA6</accession>